<dbReference type="GO" id="GO:0005634">
    <property type="term" value="C:nucleus"/>
    <property type="evidence" value="ECO:0007669"/>
    <property type="project" value="TreeGrafter"/>
</dbReference>
<keyword evidence="2" id="KW-0255">Endonuclease</keyword>
<sequence length="104" mass="11210">MSIRAALRAGGLVALAGGSFLLGAQYGSESPFKKLHAATAISPTPQLPTLPLLPTEDAKPLGEFGPSRASEIMRYGFPGFDNLRTFEDFVLSYDRKTRTAHWVG</sequence>
<dbReference type="GO" id="GO:0004521">
    <property type="term" value="F:RNA endonuclease activity"/>
    <property type="evidence" value="ECO:0007669"/>
    <property type="project" value="TreeGrafter"/>
</dbReference>
<keyword evidence="1" id="KW-0540">Nuclease</keyword>
<gene>
    <name evidence="3" type="ORF">SVUK_LOCUS9159</name>
</gene>
<keyword evidence="2" id="KW-0378">Hydrolase</keyword>
<dbReference type="SUPFAM" id="SSF54060">
    <property type="entry name" value="His-Me finger endonucleases"/>
    <property type="match status" value="1"/>
</dbReference>
<name>A0A3P7IM76_STRVU</name>
<reference evidence="3 4" key="1">
    <citation type="submission" date="2018-11" db="EMBL/GenBank/DDBJ databases">
        <authorList>
            <consortium name="Pathogen Informatics"/>
        </authorList>
    </citation>
    <scope>NUCLEOTIDE SEQUENCE [LARGE SCALE GENOMIC DNA]</scope>
</reference>
<dbReference type="EMBL" id="UYYB01034456">
    <property type="protein sequence ID" value="VDM74161.1"/>
    <property type="molecule type" value="Genomic_DNA"/>
</dbReference>
<dbReference type="InterPro" id="IPR044925">
    <property type="entry name" value="His-Me_finger_sf"/>
</dbReference>
<organism evidence="3 4">
    <name type="scientific">Strongylus vulgaris</name>
    <name type="common">Blood worm</name>
    <dbReference type="NCBI Taxonomy" id="40348"/>
    <lineage>
        <taxon>Eukaryota</taxon>
        <taxon>Metazoa</taxon>
        <taxon>Ecdysozoa</taxon>
        <taxon>Nematoda</taxon>
        <taxon>Chromadorea</taxon>
        <taxon>Rhabditida</taxon>
        <taxon>Rhabditina</taxon>
        <taxon>Rhabditomorpha</taxon>
        <taxon>Strongyloidea</taxon>
        <taxon>Strongylidae</taxon>
        <taxon>Strongylus</taxon>
    </lineage>
</organism>
<keyword evidence="4" id="KW-1185">Reference proteome</keyword>
<dbReference type="InterPro" id="IPR044929">
    <property type="entry name" value="DNA/RNA_non-sp_Endonuclease_sf"/>
</dbReference>
<dbReference type="AlphaFoldDB" id="A0A3P7IM76"/>
<evidence type="ECO:0000313" key="4">
    <source>
        <dbReference type="Proteomes" id="UP000270094"/>
    </source>
</evidence>
<evidence type="ECO:0000256" key="1">
    <source>
        <dbReference type="ARBA" id="ARBA00022722"/>
    </source>
</evidence>
<dbReference type="OrthoDB" id="5418055at2759"/>
<dbReference type="GO" id="GO:0006309">
    <property type="term" value="P:apoptotic DNA fragmentation"/>
    <property type="evidence" value="ECO:0007669"/>
    <property type="project" value="TreeGrafter"/>
</dbReference>
<evidence type="ECO:0000256" key="2">
    <source>
        <dbReference type="ARBA" id="ARBA00022759"/>
    </source>
</evidence>
<evidence type="ECO:0000313" key="3">
    <source>
        <dbReference type="EMBL" id="VDM74161.1"/>
    </source>
</evidence>
<accession>A0A3P7IM76</accession>
<dbReference type="GO" id="GO:0005743">
    <property type="term" value="C:mitochondrial inner membrane"/>
    <property type="evidence" value="ECO:0007669"/>
    <property type="project" value="TreeGrafter"/>
</dbReference>
<dbReference type="GO" id="GO:0000014">
    <property type="term" value="F:single-stranded DNA endodeoxyribonuclease activity"/>
    <property type="evidence" value="ECO:0007669"/>
    <property type="project" value="TreeGrafter"/>
</dbReference>
<proteinExistence type="predicted"/>
<dbReference type="Gene3D" id="3.40.570.10">
    <property type="entry name" value="Extracellular Endonuclease, subunit A"/>
    <property type="match status" value="1"/>
</dbReference>
<dbReference type="PANTHER" id="PTHR13966">
    <property type="entry name" value="ENDONUCLEASE RELATED"/>
    <property type="match status" value="1"/>
</dbReference>
<dbReference type="InterPro" id="IPR040255">
    <property type="entry name" value="Non-specific_endonuclease"/>
</dbReference>
<dbReference type="Proteomes" id="UP000270094">
    <property type="component" value="Unassembled WGS sequence"/>
</dbReference>
<dbReference type="PANTHER" id="PTHR13966:SF5">
    <property type="entry name" value="ENDONUCLEASE G, MITOCHONDRIAL"/>
    <property type="match status" value="1"/>
</dbReference>
<protein>
    <submittedName>
        <fullName evidence="3">Uncharacterized protein</fullName>
    </submittedName>
</protein>